<proteinExistence type="predicted"/>
<accession>A0A7C4FIR1</accession>
<sequence length="218" mass="24418">MVLIRWHGHACFEIVTSKGTVIVIDPHDGYSLGLKPPQVQADIVLITHEHFDHNAYAVVAKPSAQVLTMFVGEKSIDDVYVKGVEAYHDREKGKRRGRVSLYKVVVDSIALVHLGDLGHELDEKYSKYLGGIDVLMLPVGGTYTIDHKSAWSVIGVLKPKTVIPMHYWVKGLNLPLRPVEDFLSLKPADWEYRRVESNQLSINVNSISNKVVFVLTPP</sequence>
<reference evidence="1" key="1">
    <citation type="journal article" date="2020" name="mSystems">
        <title>Genome- and Community-Level Interaction Insights into Carbon Utilization and Element Cycling Functions of Hydrothermarchaeota in Hydrothermal Sediment.</title>
        <authorList>
            <person name="Zhou Z."/>
            <person name="Liu Y."/>
            <person name="Xu W."/>
            <person name="Pan J."/>
            <person name="Luo Z.H."/>
            <person name="Li M."/>
        </authorList>
    </citation>
    <scope>NUCLEOTIDE SEQUENCE [LARGE SCALE GENOMIC DNA]</scope>
    <source>
        <strain evidence="1">SpSt-732</strain>
    </source>
</reference>
<protein>
    <submittedName>
        <fullName evidence="1">Zn-dependent hydrolase</fullName>
    </submittedName>
</protein>
<name>A0A7C4FIR1_9CREN</name>
<dbReference type="Gene3D" id="3.60.15.10">
    <property type="entry name" value="Ribonuclease Z/Hydroxyacylglutathione hydrolase-like"/>
    <property type="match status" value="1"/>
</dbReference>
<dbReference type="CDD" id="cd06262">
    <property type="entry name" value="metallo-hydrolase-like_MBL-fold"/>
    <property type="match status" value="1"/>
</dbReference>
<dbReference type="PANTHER" id="PTHR42967:SF1">
    <property type="entry name" value="MBL FOLD METALLO-HYDROLASE"/>
    <property type="match status" value="1"/>
</dbReference>
<dbReference type="SUPFAM" id="SSF56281">
    <property type="entry name" value="Metallo-hydrolase/oxidoreductase"/>
    <property type="match status" value="1"/>
</dbReference>
<dbReference type="PANTHER" id="PTHR42967">
    <property type="entry name" value="METAL DEPENDENT HYDROLASE"/>
    <property type="match status" value="1"/>
</dbReference>
<organism evidence="1">
    <name type="scientific">Ignisphaera aggregans</name>
    <dbReference type="NCBI Taxonomy" id="334771"/>
    <lineage>
        <taxon>Archaea</taxon>
        <taxon>Thermoproteota</taxon>
        <taxon>Thermoprotei</taxon>
        <taxon>Desulfurococcales</taxon>
        <taxon>Desulfurococcaceae</taxon>
        <taxon>Ignisphaera</taxon>
    </lineage>
</organism>
<dbReference type="AlphaFoldDB" id="A0A7C4FIR1"/>
<comment type="caution">
    <text evidence="1">The sequence shown here is derived from an EMBL/GenBank/DDBJ whole genome shotgun (WGS) entry which is preliminary data.</text>
</comment>
<dbReference type="InterPro" id="IPR036866">
    <property type="entry name" value="RibonucZ/Hydroxyglut_hydro"/>
</dbReference>
<dbReference type="Pfam" id="PF13483">
    <property type="entry name" value="Lactamase_B_3"/>
    <property type="match status" value="1"/>
</dbReference>
<evidence type="ECO:0000313" key="1">
    <source>
        <dbReference type="EMBL" id="HGI88448.1"/>
    </source>
</evidence>
<keyword evidence="1" id="KW-0378">Hydrolase</keyword>
<dbReference type="EMBL" id="DTFF01000077">
    <property type="protein sequence ID" value="HGI88448.1"/>
    <property type="molecule type" value="Genomic_DNA"/>
</dbReference>
<gene>
    <name evidence="1" type="ORF">ENV14_08720</name>
</gene>
<dbReference type="GO" id="GO:0016787">
    <property type="term" value="F:hydrolase activity"/>
    <property type="evidence" value="ECO:0007669"/>
    <property type="project" value="UniProtKB-KW"/>
</dbReference>